<dbReference type="EMBL" id="NQVE01000142">
    <property type="protein sequence ID" value="RAL44966.1"/>
    <property type="molecule type" value="Genomic_DNA"/>
</dbReference>
<evidence type="ECO:0000259" key="8">
    <source>
        <dbReference type="PROSITE" id="PS50250"/>
    </source>
</evidence>
<evidence type="ECO:0000256" key="5">
    <source>
        <dbReference type="ARBA" id="ARBA00022490"/>
    </source>
</evidence>
<dbReference type="PROSITE" id="PS50250">
    <property type="entry name" value="PCI"/>
    <property type="match status" value="1"/>
</dbReference>
<dbReference type="InterPro" id="IPR033464">
    <property type="entry name" value="CSN8_PSD8_EIF3K"/>
</dbReference>
<dbReference type="Pfam" id="PF10075">
    <property type="entry name" value="CSN8_PSD8_EIF3K"/>
    <property type="match status" value="1"/>
</dbReference>
<dbReference type="Gene3D" id="1.25.40.990">
    <property type="match status" value="1"/>
</dbReference>
<dbReference type="PANTHER" id="PTHR13339:SF0">
    <property type="entry name" value="COP9 SIGNALOSOME COMPLEX SUBUNIT 8"/>
    <property type="match status" value="1"/>
</dbReference>
<evidence type="ECO:0000256" key="4">
    <source>
        <dbReference type="ARBA" id="ARBA00014875"/>
    </source>
</evidence>
<sequence length="197" mass="22459">MDFSRLADAMAAKSYDKIASICEDLMMTSAAKGVAFHKEWPYAVHLLGHLYNNEISSARFLWKTIPVGIKESRPELVAAWKVGQKLWTRDYAGVHEALRGYDWSPEVREIVDSFADRYTKKIFDLLVSAYSTISVQDTALFLGMNVEDATKYVLEQGWSLDVASQMLTVKMQVIAKVQNLDDSTLQRLTEYVFHLEH</sequence>
<keyword evidence="10" id="KW-1185">Reference proteome</keyword>
<evidence type="ECO:0000313" key="9">
    <source>
        <dbReference type="EMBL" id="RAL44966.1"/>
    </source>
</evidence>
<dbReference type="GO" id="GO:0010387">
    <property type="term" value="P:COP9 signalosome assembly"/>
    <property type="evidence" value="ECO:0007669"/>
    <property type="project" value="InterPro"/>
</dbReference>
<evidence type="ECO:0000256" key="2">
    <source>
        <dbReference type="ARBA" id="ARBA00004496"/>
    </source>
</evidence>
<evidence type="ECO:0000256" key="6">
    <source>
        <dbReference type="ARBA" id="ARBA00022790"/>
    </source>
</evidence>
<dbReference type="AlphaFoldDB" id="A0A328DHQ6"/>
<keyword evidence="7" id="KW-0539">Nucleus</keyword>
<dbReference type="GO" id="GO:0000338">
    <property type="term" value="P:protein deneddylation"/>
    <property type="evidence" value="ECO:0007669"/>
    <property type="project" value="InterPro"/>
</dbReference>
<comment type="similarity">
    <text evidence="3">Belongs to the CSN8 family.</text>
</comment>
<evidence type="ECO:0000256" key="7">
    <source>
        <dbReference type="ARBA" id="ARBA00023242"/>
    </source>
</evidence>
<accession>A0A328DHQ6</accession>
<dbReference type="Proteomes" id="UP000249390">
    <property type="component" value="Unassembled WGS sequence"/>
</dbReference>
<organism evidence="9 10">
    <name type="scientific">Cuscuta australis</name>
    <dbReference type="NCBI Taxonomy" id="267555"/>
    <lineage>
        <taxon>Eukaryota</taxon>
        <taxon>Viridiplantae</taxon>
        <taxon>Streptophyta</taxon>
        <taxon>Embryophyta</taxon>
        <taxon>Tracheophyta</taxon>
        <taxon>Spermatophyta</taxon>
        <taxon>Magnoliopsida</taxon>
        <taxon>eudicotyledons</taxon>
        <taxon>Gunneridae</taxon>
        <taxon>Pentapetalae</taxon>
        <taxon>asterids</taxon>
        <taxon>lamiids</taxon>
        <taxon>Solanales</taxon>
        <taxon>Convolvulaceae</taxon>
        <taxon>Cuscuteae</taxon>
        <taxon>Cuscuta</taxon>
        <taxon>Cuscuta subgen. Grammica</taxon>
        <taxon>Cuscuta sect. Cleistogrammica</taxon>
    </lineage>
</organism>
<evidence type="ECO:0000313" key="10">
    <source>
        <dbReference type="Proteomes" id="UP000249390"/>
    </source>
</evidence>
<comment type="caution">
    <text evidence="9">The sequence shown here is derived from an EMBL/GenBank/DDBJ whole genome shotgun (WGS) entry which is preliminary data.</text>
</comment>
<proteinExistence type="inferred from homology"/>
<keyword evidence="5" id="KW-0963">Cytoplasm</keyword>
<protein>
    <recommendedName>
        <fullName evidence="4">COP9 signalosome complex subunit 8</fullName>
    </recommendedName>
</protein>
<comment type="subcellular location">
    <subcellularLocation>
        <location evidence="2">Cytoplasm</location>
    </subcellularLocation>
    <subcellularLocation>
        <location evidence="1">Nucleus</location>
    </subcellularLocation>
</comment>
<gene>
    <name evidence="9" type="ORF">DM860_003725</name>
</gene>
<keyword evidence="6" id="KW-0736">Signalosome</keyword>
<dbReference type="InterPro" id="IPR000717">
    <property type="entry name" value="PCI_dom"/>
</dbReference>
<reference evidence="9 10" key="1">
    <citation type="submission" date="2018-06" db="EMBL/GenBank/DDBJ databases">
        <title>The Genome of Cuscuta australis (Dodder) Provides Insight into the Evolution of Plant Parasitism.</title>
        <authorList>
            <person name="Liu H."/>
        </authorList>
    </citation>
    <scope>NUCLEOTIDE SEQUENCE [LARGE SCALE GENOMIC DNA]</scope>
    <source>
        <strain evidence="10">cv. Yunnan</strain>
        <tissue evidence="9">Vines</tissue>
    </source>
</reference>
<evidence type="ECO:0000256" key="1">
    <source>
        <dbReference type="ARBA" id="ARBA00004123"/>
    </source>
</evidence>
<dbReference type="GO" id="GO:0005737">
    <property type="term" value="C:cytoplasm"/>
    <property type="evidence" value="ECO:0007669"/>
    <property type="project" value="UniProtKB-SubCell"/>
</dbReference>
<dbReference type="PANTHER" id="PTHR13339">
    <property type="entry name" value="COP9 SIGNALOSOME COMPLEX SUBUNIT 8"/>
    <property type="match status" value="1"/>
</dbReference>
<name>A0A328DHQ6_9ASTE</name>
<feature type="domain" description="PCI" evidence="8">
    <location>
        <begin position="10"/>
        <end position="190"/>
    </location>
</feature>
<dbReference type="GO" id="GO:0008180">
    <property type="term" value="C:COP9 signalosome"/>
    <property type="evidence" value="ECO:0007669"/>
    <property type="project" value="UniProtKB-KW"/>
</dbReference>
<dbReference type="InterPro" id="IPR033205">
    <property type="entry name" value="COP9_CSN8"/>
</dbReference>
<evidence type="ECO:0000256" key="3">
    <source>
        <dbReference type="ARBA" id="ARBA00008252"/>
    </source>
</evidence>